<dbReference type="EMBL" id="CP002069">
    <property type="protein sequence ID" value="ADI73301.1"/>
    <property type="molecule type" value="Genomic_DNA"/>
</dbReference>
<proteinExistence type="predicted"/>
<keyword evidence="1" id="KW-0472">Membrane</keyword>
<dbReference type="KEGG" id="mev:Metev_0380"/>
<evidence type="ECO:0000256" key="1">
    <source>
        <dbReference type="SAM" id="Phobius"/>
    </source>
</evidence>
<keyword evidence="3" id="KW-1185">Reference proteome</keyword>
<sequence length="370" mass="41600" precursor="true">MNNKQIPEFICKIFLMILLLVAFSTVSAGYESSNAKISNIYSDINSCDVTIKSETTIQNLILSLQLFDDGNFVDEKRLFIDELEPESKNIRVVSWDIKNPDESSYKVSARLIQNSSIVDSKNHSFHFGSPAIPRITVDDVVSDSNGLNLIVNPRESVIADIEYMLVNGSEVIYTAEDMKVSIHSRSVELRKRWGVILKNNRVYHGRLKINLHTPVNDVHAFMTSFTAKDNAVITDIYKDEVGSSVTIAGKSQVPFSGYLEFRVLKNKSGSVKVVESAVKKSPVLLDGEDETVEVIWNNTLPKGIYKLTVELVGNDGDLIDKKETIIESDYRQTSDKKDEEKEAGKPVPGFLIFDSLMIFTTIAVMYWIRK</sequence>
<keyword evidence="1" id="KW-1133">Transmembrane helix</keyword>
<evidence type="ECO:0000313" key="3">
    <source>
        <dbReference type="Proteomes" id="UP000000391"/>
    </source>
</evidence>
<reference evidence="2 3" key="1">
    <citation type="submission" date="2010-06" db="EMBL/GenBank/DDBJ databases">
        <title>Complete sequence chromosome of Methanohalobium evestigatum Z-7303.</title>
        <authorList>
            <consortium name="US DOE Joint Genome Institute"/>
            <person name="Lucas S."/>
            <person name="Copeland A."/>
            <person name="Lapidus A."/>
            <person name="Cheng J.-F."/>
            <person name="Bruce D."/>
            <person name="Goodwin L."/>
            <person name="Pitluck S."/>
            <person name="Saunders E."/>
            <person name="Detter J.C."/>
            <person name="Han C."/>
            <person name="Tapia R."/>
            <person name="Land M."/>
            <person name="Hauser L."/>
            <person name="Kyrpides N."/>
            <person name="Mikhailova N."/>
            <person name="Sieprawska-Lupa M."/>
            <person name="Whitman W.B."/>
            <person name="Anderson I."/>
            <person name="Woyke T."/>
        </authorList>
    </citation>
    <scope>NUCLEOTIDE SEQUENCE [LARGE SCALE GENOMIC DNA]</scope>
    <source>
        <strain evidence="3">ATCC BAA-1072 / DSM 3721 / NBRC 107634 / OCM 161 / Z-7303</strain>
    </source>
</reference>
<protein>
    <submittedName>
        <fullName evidence="2">Uncharacterized protein</fullName>
    </submittedName>
</protein>
<dbReference type="HOGENOM" id="CLU_747250_0_0_2"/>
<accession>D7E7V9</accession>
<keyword evidence="1" id="KW-0812">Transmembrane</keyword>
<dbReference type="Proteomes" id="UP000000391">
    <property type="component" value="Chromosome"/>
</dbReference>
<organism evidence="2 3">
    <name type="scientific">Methanohalobium evestigatum (strain ATCC BAA-1072 / DSM 3721 / NBRC 107634 / OCM 161 / Z-7303)</name>
    <dbReference type="NCBI Taxonomy" id="644295"/>
    <lineage>
        <taxon>Archaea</taxon>
        <taxon>Methanobacteriati</taxon>
        <taxon>Methanobacteriota</taxon>
        <taxon>Stenosarchaea group</taxon>
        <taxon>Methanomicrobia</taxon>
        <taxon>Methanosarcinales</taxon>
        <taxon>Methanosarcinaceae</taxon>
        <taxon>Methanohalobium</taxon>
    </lineage>
</organism>
<gene>
    <name evidence="2" type="ordered locus">Metev_0380</name>
</gene>
<evidence type="ECO:0000313" key="2">
    <source>
        <dbReference type="EMBL" id="ADI73301.1"/>
    </source>
</evidence>
<name>D7E7V9_METEZ</name>
<feature type="transmembrane region" description="Helical" evidence="1">
    <location>
        <begin position="347"/>
        <end position="368"/>
    </location>
</feature>
<dbReference type="AlphaFoldDB" id="D7E7V9"/>